<dbReference type="Gene3D" id="1.10.287.130">
    <property type="match status" value="1"/>
</dbReference>
<feature type="domain" description="PAC" evidence="8">
    <location>
        <begin position="87"/>
        <end position="139"/>
    </location>
</feature>
<evidence type="ECO:0000259" key="8">
    <source>
        <dbReference type="PROSITE" id="PS50113"/>
    </source>
</evidence>
<dbReference type="SUPFAM" id="SSF47384">
    <property type="entry name" value="Homodimeric domain of signal transducing histidine kinase"/>
    <property type="match status" value="1"/>
</dbReference>
<feature type="domain" description="Histidine kinase" evidence="6">
    <location>
        <begin position="157"/>
        <end position="374"/>
    </location>
</feature>
<evidence type="ECO:0000256" key="2">
    <source>
        <dbReference type="ARBA" id="ARBA00012438"/>
    </source>
</evidence>
<dbReference type="SMART" id="SM00091">
    <property type="entry name" value="PAS"/>
    <property type="match status" value="1"/>
</dbReference>
<organism evidence="9 10">
    <name type="scientific">Algoriphagus aquimarinus</name>
    <dbReference type="NCBI Taxonomy" id="237018"/>
    <lineage>
        <taxon>Bacteria</taxon>
        <taxon>Pseudomonadati</taxon>
        <taxon>Bacteroidota</taxon>
        <taxon>Cytophagia</taxon>
        <taxon>Cytophagales</taxon>
        <taxon>Cyclobacteriaceae</taxon>
        <taxon>Algoriphagus</taxon>
    </lineage>
</organism>
<keyword evidence="5" id="KW-0418">Kinase</keyword>
<dbReference type="SUPFAM" id="SSF55785">
    <property type="entry name" value="PYP-like sensor domain (PAS domain)"/>
    <property type="match status" value="1"/>
</dbReference>
<keyword evidence="3" id="KW-0597">Phosphoprotein</keyword>
<dbReference type="Proteomes" id="UP000198790">
    <property type="component" value="Unassembled WGS sequence"/>
</dbReference>
<sequence>MKDYNSTPTYQSEYRFQRMIEEVQDYAIILMDIDGTIQNWNKGAQKIKGYQEQEIIGQNFSVFYLPEDQKDRLPCKLINEATLNGRATHEGWRVRKDGTTFWGYIVITALHDEQDNVIGFTKVTRDLTERKLAEEQKDRDAKSIEMQNKRLEEFAYVTSHDLQEPIRKIRAFADLAKAEIDDREKLEWYLGKIDSSAEKMVQLIKDVLAYSKLSHDHSQFIPIDLNAVVLDVLSEFEVLISEKQVVLEVSNLPVILGVRVQIHQLLSNLISNAIKFNHGVPHLSLTSISIVESRDDSEQESGYQITLTDNGIGFDQKYAERAFEPFKRLSSEFNGTGIGLALCKRIVENHKGSIQVQSELGKGSTFSVFFPEIISE</sequence>
<dbReference type="InterPro" id="IPR036890">
    <property type="entry name" value="HATPase_C_sf"/>
</dbReference>
<dbReference type="NCBIfam" id="TIGR00229">
    <property type="entry name" value="sensory_box"/>
    <property type="match status" value="1"/>
</dbReference>
<dbReference type="Pfam" id="PF02518">
    <property type="entry name" value="HATPase_c"/>
    <property type="match status" value="1"/>
</dbReference>
<dbReference type="AlphaFoldDB" id="A0A1I1AR62"/>
<comment type="catalytic activity">
    <reaction evidence="1">
        <text>ATP + protein L-histidine = ADP + protein N-phospho-L-histidine.</text>
        <dbReference type="EC" id="2.7.13.3"/>
    </reaction>
</comment>
<evidence type="ECO:0000313" key="10">
    <source>
        <dbReference type="Proteomes" id="UP000198790"/>
    </source>
</evidence>
<dbReference type="STRING" id="237018.SAMN04489723_10952"/>
<dbReference type="Gene3D" id="3.30.565.10">
    <property type="entry name" value="Histidine kinase-like ATPase, C-terminal domain"/>
    <property type="match status" value="1"/>
</dbReference>
<dbReference type="SUPFAM" id="SSF55874">
    <property type="entry name" value="ATPase domain of HSP90 chaperone/DNA topoisomerase II/histidine kinase"/>
    <property type="match status" value="1"/>
</dbReference>
<dbReference type="Pfam" id="PF00512">
    <property type="entry name" value="HisKA"/>
    <property type="match status" value="1"/>
</dbReference>
<evidence type="ECO:0000256" key="4">
    <source>
        <dbReference type="ARBA" id="ARBA00022679"/>
    </source>
</evidence>
<dbReference type="PROSITE" id="PS50113">
    <property type="entry name" value="PAC"/>
    <property type="match status" value="1"/>
</dbReference>
<dbReference type="InterPro" id="IPR000700">
    <property type="entry name" value="PAS-assoc_C"/>
</dbReference>
<name>A0A1I1AR62_9BACT</name>
<gene>
    <name evidence="9" type="ORF">SAMN04489723_10952</name>
</gene>
<dbReference type="InterPro" id="IPR003661">
    <property type="entry name" value="HisK_dim/P_dom"/>
</dbReference>
<dbReference type="EC" id="2.7.13.3" evidence="2"/>
<protein>
    <recommendedName>
        <fullName evidence="2">histidine kinase</fullName>
        <ecNumber evidence="2">2.7.13.3</ecNumber>
    </recommendedName>
</protein>
<keyword evidence="4" id="KW-0808">Transferase</keyword>
<dbReference type="PANTHER" id="PTHR43304">
    <property type="entry name" value="PHYTOCHROME-LIKE PROTEIN CPH1"/>
    <property type="match status" value="1"/>
</dbReference>
<keyword evidence="10" id="KW-1185">Reference proteome</keyword>
<dbReference type="Gene3D" id="3.30.450.20">
    <property type="entry name" value="PAS domain"/>
    <property type="match status" value="1"/>
</dbReference>
<dbReference type="CDD" id="cd00130">
    <property type="entry name" value="PAS"/>
    <property type="match status" value="1"/>
</dbReference>
<evidence type="ECO:0000256" key="5">
    <source>
        <dbReference type="ARBA" id="ARBA00022777"/>
    </source>
</evidence>
<dbReference type="InterPro" id="IPR003594">
    <property type="entry name" value="HATPase_dom"/>
</dbReference>
<dbReference type="PRINTS" id="PR00344">
    <property type="entry name" value="BCTRLSENSOR"/>
</dbReference>
<dbReference type="RefSeq" id="WP_092898050.1">
    <property type="nucleotide sequence ID" value="NZ_FOKK01000009.1"/>
</dbReference>
<dbReference type="SMART" id="SM00387">
    <property type="entry name" value="HATPase_c"/>
    <property type="match status" value="1"/>
</dbReference>
<dbReference type="InterPro" id="IPR000014">
    <property type="entry name" value="PAS"/>
</dbReference>
<evidence type="ECO:0000313" key="9">
    <source>
        <dbReference type="EMBL" id="SFB40407.1"/>
    </source>
</evidence>
<dbReference type="EMBL" id="FOKK01000009">
    <property type="protein sequence ID" value="SFB40407.1"/>
    <property type="molecule type" value="Genomic_DNA"/>
</dbReference>
<evidence type="ECO:0000256" key="1">
    <source>
        <dbReference type="ARBA" id="ARBA00000085"/>
    </source>
</evidence>
<feature type="domain" description="PAS" evidence="7">
    <location>
        <begin position="12"/>
        <end position="69"/>
    </location>
</feature>
<dbReference type="CDD" id="cd00082">
    <property type="entry name" value="HisKA"/>
    <property type="match status" value="1"/>
</dbReference>
<dbReference type="PROSITE" id="PS50109">
    <property type="entry name" value="HIS_KIN"/>
    <property type="match status" value="1"/>
</dbReference>
<evidence type="ECO:0000259" key="7">
    <source>
        <dbReference type="PROSITE" id="PS50112"/>
    </source>
</evidence>
<dbReference type="PANTHER" id="PTHR43304:SF1">
    <property type="entry name" value="PAC DOMAIN-CONTAINING PROTEIN"/>
    <property type="match status" value="1"/>
</dbReference>
<dbReference type="OrthoDB" id="9766459at2"/>
<dbReference type="InterPro" id="IPR052162">
    <property type="entry name" value="Sensor_kinase/Photoreceptor"/>
</dbReference>
<reference evidence="9 10" key="1">
    <citation type="submission" date="2016-10" db="EMBL/GenBank/DDBJ databases">
        <authorList>
            <person name="de Groot N.N."/>
        </authorList>
    </citation>
    <scope>NUCLEOTIDE SEQUENCE [LARGE SCALE GENOMIC DNA]</scope>
    <source>
        <strain evidence="9 10">DSM 23399</strain>
    </source>
</reference>
<dbReference type="GO" id="GO:0000155">
    <property type="term" value="F:phosphorelay sensor kinase activity"/>
    <property type="evidence" value="ECO:0007669"/>
    <property type="project" value="InterPro"/>
</dbReference>
<dbReference type="InterPro" id="IPR036097">
    <property type="entry name" value="HisK_dim/P_sf"/>
</dbReference>
<dbReference type="InterPro" id="IPR005467">
    <property type="entry name" value="His_kinase_dom"/>
</dbReference>
<dbReference type="Pfam" id="PF13426">
    <property type="entry name" value="PAS_9"/>
    <property type="match status" value="1"/>
</dbReference>
<proteinExistence type="predicted"/>
<dbReference type="SMART" id="SM00388">
    <property type="entry name" value="HisKA"/>
    <property type="match status" value="1"/>
</dbReference>
<evidence type="ECO:0000256" key="3">
    <source>
        <dbReference type="ARBA" id="ARBA00022553"/>
    </source>
</evidence>
<dbReference type="InterPro" id="IPR004358">
    <property type="entry name" value="Sig_transdc_His_kin-like_C"/>
</dbReference>
<dbReference type="InterPro" id="IPR035965">
    <property type="entry name" value="PAS-like_dom_sf"/>
</dbReference>
<dbReference type="PROSITE" id="PS50112">
    <property type="entry name" value="PAS"/>
    <property type="match status" value="1"/>
</dbReference>
<accession>A0A1I1AR62</accession>
<evidence type="ECO:0000259" key="6">
    <source>
        <dbReference type="PROSITE" id="PS50109"/>
    </source>
</evidence>